<name>A0AAD5BFK3_9ASCO</name>
<dbReference type="Proteomes" id="UP001204833">
    <property type="component" value="Unassembled WGS sequence"/>
</dbReference>
<sequence length="88" mass="9864">MFLIGRSNQASAVCGRNINDPDYDPIDYVTSDSDSDSDSEEEGMQIENEFAIDSQHEPAPNNNLEPVEEKVTIENARRDQLRNFSGNT</sequence>
<dbReference type="AlphaFoldDB" id="A0AAD5BFK3"/>
<protein>
    <submittedName>
        <fullName evidence="2">Uncharacterized protein</fullName>
    </submittedName>
</protein>
<organism evidence="2 3">
    <name type="scientific">Candida theae</name>
    <dbReference type="NCBI Taxonomy" id="1198502"/>
    <lineage>
        <taxon>Eukaryota</taxon>
        <taxon>Fungi</taxon>
        <taxon>Dikarya</taxon>
        <taxon>Ascomycota</taxon>
        <taxon>Saccharomycotina</taxon>
        <taxon>Pichiomycetes</taxon>
        <taxon>Debaryomycetaceae</taxon>
        <taxon>Candida/Lodderomyces clade</taxon>
        <taxon>Candida</taxon>
    </lineage>
</organism>
<feature type="compositionally biased region" description="Acidic residues" evidence="1">
    <location>
        <begin position="33"/>
        <end position="44"/>
    </location>
</feature>
<comment type="caution">
    <text evidence="2">The sequence shown here is derived from an EMBL/GenBank/DDBJ whole genome shotgun (WGS) entry which is preliminary data.</text>
</comment>
<gene>
    <name evidence="2" type="ORF">KGF57_002507</name>
</gene>
<evidence type="ECO:0000313" key="3">
    <source>
        <dbReference type="Proteomes" id="UP001204833"/>
    </source>
</evidence>
<dbReference type="GeneID" id="76150566"/>
<evidence type="ECO:0000313" key="2">
    <source>
        <dbReference type="EMBL" id="KAI5958662.1"/>
    </source>
</evidence>
<accession>A0AAD5BFK3</accession>
<proteinExistence type="predicted"/>
<keyword evidence="3" id="KW-1185">Reference proteome</keyword>
<dbReference type="RefSeq" id="XP_051609109.1">
    <property type="nucleotide sequence ID" value="XM_051751828.1"/>
</dbReference>
<evidence type="ECO:0000256" key="1">
    <source>
        <dbReference type="SAM" id="MobiDB-lite"/>
    </source>
</evidence>
<feature type="region of interest" description="Disordered" evidence="1">
    <location>
        <begin position="15"/>
        <end position="88"/>
    </location>
</feature>
<dbReference type="EMBL" id="JAIHNG010000116">
    <property type="protein sequence ID" value="KAI5958662.1"/>
    <property type="molecule type" value="Genomic_DNA"/>
</dbReference>
<feature type="compositionally biased region" description="Basic and acidic residues" evidence="1">
    <location>
        <begin position="67"/>
        <end position="81"/>
    </location>
</feature>
<reference evidence="2 3" key="1">
    <citation type="journal article" date="2022" name="DNA Res.">
        <title>Genome analysis of five recently described species of the CUG-Ser clade uncovers Candida theae as a new hybrid lineage with pathogenic potential in the Candida parapsilosis species complex.</title>
        <authorList>
            <person name="Mixao V."/>
            <person name="Del Olmo V."/>
            <person name="Hegedusova E."/>
            <person name="Saus E."/>
            <person name="Pryszcz L."/>
            <person name="Cillingova A."/>
            <person name="Nosek J."/>
            <person name="Gabaldon T."/>
        </authorList>
    </citation>
    <scope>NUCLEOTIDE SEQUENCE [LARGE SCALE GENOMIC DNA]</scope>
    <source>
        <strain evidence="2 3">CBS 12239</strain>
    </source>
</reference>